<evidence type="ECO:0000313" key="2">
    <source>
        <dbReference type="EMBL" id="TPE62860.1"/>
    </source>
</evidence>
<sequence>MRSLTLGLVAIAMTTAPALPLAAKEKKQTVWEYDGHHYESYEACKKAKQKSKERAAIVGAASAGTVAAIAGGNLGETALVAGAGALTGAVIGKNAKKC</sequence>
<evidence type="ECO:0000313" key="3">
    <source>
        <dbReference type="Proteomes" id="UP000319897"/>
    </source>
</evidence>
<evidence type="ECO:0008006" key="4">
    <source>
        <dbReference type="Google" id="ProtNLM"/>
    </source>
</evidence>
<dbReference type="Proteomes" id="UP000319897">
    <property type="component" value="Unassembled WGS sequence"/>
</dbReference>
<protein>
    <recommendedName>
        <fullName evidence="4">Glycine zipper domain-containing protein</fullName>
    </recommendedName>
</protein>
<keyword evidence="1" id="KW-0732">Signal</keyword>
<keyword evidence="3" id="KW-1185">Reference proteome</keyword>
<organism evidence="2 3">
    <name type="scientific">Sandaracinobacter neustonicus</name>
    <dbReference type="NCBI Taxonomy" id="1715348"/>
    <lineage>
        <taxon>Bacteria</taxon>
        <taxon>Pseudomonadati</taxon>
        <taxon>Pseudomonadota</taxon>
        <taxon>Alphaproteobacteria</taxon>
        <taxon>Sphingomonadales</taxon>
        <taxon>Sphingosinicellaceae</taxon>
        <taxon>Sandaracinobacter</taxon>
    </lineage>
</organism>
<evidence type="ECO:0000256" key="1">
    <source>
        <dbReference type="SAM" id="SignalP"/>
    </source>
</evidence>
<feature type="chain" id="PRO_5021268551" description="Glycine zipper domain-containing protein" evidence="1">
    <location>
        <begin position="19"/>
        <end position="98"/>
    </location>
</feature>
<name>A0A501XQN7_9SPHN</name>
<comment type="caution">
    <text evidence="2">The sequence shown here is derived from an EMBL/GenBank/DDBJ whole genome shotgun (WGS) entry which is preliminary data.</text>
</comment>
<dbReference type="EMBL" id="VFSU01000016">
    <property type="protein sequence ID" value="TPE62860.1"/>
    <property type="molecule type" value="Genomic_DNA"/>
</dbReference>
<proteinExistence type="predicted"/>
<gene>
    <name evidence="2" type="ORF">FJQ54_04885</name>
</gene>
<accession>A0A501XQN7</accession>
<feature type="signal peptide" evidence="1">
    <location>
        <begin position="1"/>
        <end position="18"/>
    </location>
</feature>
<reference evidence="2 3" key="1">
    <citation type="submission" date="2019-06" db="EMBL/GenBank/DDBJ databases">
        <authorList>
            <person name="Lee I."/>
            <person name="Jang G.I."/>
            <person name="Hwang C.Y."/>
        </authorList>
    </citation>
    <scope>NUCLEOTIDE SEQUENCE [LARGE SCALE GENOMIC DNA]</scope>
    <source>
        <strain evidence="2 3">PAMC 28131</strain>
    </source>
</reference>
<dbReference type="AlphaFoldDB" id="A0A501XQN7"/>
<dbReference type="RefSeq" id="WP_140927299.1">
    <property type="nucleotide sequence ID" value="NZ_VFSU01000016.1"/>
</dbReference>